<evidence type="ECO:0000313" key="12">
    <source>
        <dbReference type="EMBL" id="CAC5356780.1"/>
    </source>
</evidence>
<evidence type="ECO:0000256" key="5">
    <source>
        <dbReference type="ARBA" id="ARBA00022989"/>
    </source>
</evidence>
<dbReference type="InterPro" id="IPR051713">
    <property type="entry name" value="T-cell_Activation_Regulation"/>
</dbReference>
<proteinExistence type="predicted"/>
<evidence type="ECO:0000256" key="1">
    <source>
        <dbReference type="ARBA" id="ARBA00004251"/>
    </source>
</evidence>
<gene>
    <name evidence="12" type="ORF">MCOR_767</name>
</gene>
<keyword evidence="3" id="KW-0812">Transmembrane</keyword>
<keyword evidence="2" id="KW-1003">Cell membrane</keyword>
<evidence type="ECO:0000256" key="10">
    <source>
        <dbReference type="ARBA" id="ARBA00023319"/>
    </source>
</evidence>
<dbReference type="GO" id="GO:0009897">
    <property type="term" value="C:external side of plasma membrane"/>
    <property type="evidence" value="ECO:0007669"/>
    <property type="project" value="TreeGrafter"/>
</dbReference>
<dbReference type="InterPro" id="IPR003599">
    <property type="entry name" value="Ig_sub"/>
</dbReference>
<dbReference type="InterPro" id="IPR007110">
    <property type="entry name" value="Ig-like_dom"/>
</dbReference>
<keyword evidence="6" id="KW-0472">Membrane</keyword>
<dbReference type="CDD" id="cd00099">
    <property type="entry name" value="IgV"/>
    <property type="match status" value="1"/>
</dbReference>
<dbReference type="PANTHER" id="PTHR25466">
    <property type="entry name" value="T-LYMPHOCYTE ACTIVATION ANTIGEN"/>
    <property type="match status" value="1"/>
</dbReference>
<dbReference type="CDD" id="cd00096">
    <property type="entry name" value="Ig"/>
    <property type="match status" value="1"/>
</dbReference>
<evidence type="ECO:0000256" key="2">
    <source>
        <dbReference type="ARBA" id="ARBA00022475"/>
    </source>
</evidence>
<keyword evidence="4" id="KW-0732">Signal</keyword>
<dbReference type="GO" id="GO:0007166">
    <property type="term" value="P:cell surface receptor signaling pathway"/>
    <property type="evidence" value="ECO:0007669"/>
    <property type="project" value="TreeGrafter"/>
</dbReference>
<reference evidence="12 13" key="1">
    <citation type="submission" date="2020-06" db="EMBL/GenBank/DDBJ databases">
        <authorList>
            <person name="Li R."/>
            <person name="Bekaert M."/>
        </authorList>
    </citation>
    <scope>NUCLEOTIDE SEQUENCE [LARGE SCALE GENOMIC DNA]</scope>
    <source>
        <strain evidence="13">wild</strain>
    </source>
</reference>
<dbReference type="OrthoDB" id="10028801at2759"/>
<dbReference type="PROSITE" id="PS50835">
    <property type="entry name" value="IG_LIKE"/>
    <property type="match status" value="1"/>
</dbReference>
<keyword evidence="8" id="KW-0675">Receptor</keyword>
<evidence type="ECO:0000256" key="9">
    <source>
        <dbReference type="ARBA" id="ARBA00023180"/>
    </source>
</evidence>
<keyword evidence="9" id="KW-0325">Glycoprotein</keyword>
<evidence type="ECO:0000256" key="6">
    <source>
        <dbReference type="ARBA" id="ARBA00023136"/>
    </source>
</evidence>
<dbReference type="InterPro" id="IPR036179">
    <property type="entry name" value="Ig-like_dom_sf"/>
</dbReference>
<feature type="domain" description="Ig-like" evidence="11">
    <location>
        <begin position="104"/>
        <end position="191"/>
    </location>
</feature>
<keyword evidence="13" id="KW-1185">Reference proteome</keyword>
<dbReference type="GO" id="GO:0006955">
    <property type="term" value="P:immune response"/>
    <property type="evidence" value="ECO:0007669"/>
    <property type="project" value="TreeGrafter"/>
</dbReference>
<evidence type="ECO:0000259" key="11">
    <source>
        <dbReference type="PROSITE" id="PS50835"/>
    </source>
</evidence>
<evidence type="ECO:0000256" key="8">
    <source>
        <dbReference type="ARBA" id="ARBA00023170"/>
    </source>
</evidence>
<keyword evidence="5" id="KW-1133">Transmembrane helix</keyword>
<keyword evidence="10" id="KW-0393">Immunoglobulin domain</keyword>
<dbReference type="Proteomes" id="UP000507470">
    <property type="component" value="Unassembled WGS sequence"/>
</dbReference>
<dbReference type="Pfam" id="PF13927">
    <property type="entry name" value="Ig_3"/>
    <property type="match status" value="1"/>
</dbReference>
<accession>A0A6J7ZTC9</accession>
<comment type="subcellular location">
    <subcellularLocation>
        <location evidence="1">Cell membrane</location>
        <topology evidence="1">Single-pass type I membrane protein</topology>
    </subcellularLocation>
</comment>
<evidence type="ECO:0000256" key="7">
    <source>
        <dbReference type="ARBA" id="ARBA00023157"/>
    </source>
</evidence>
<evidence type="ECO:0000313" key="13">
    <source>
        <dbReference type="Proteomes" id="UP000507470"/>
    </source>
</evidence>
<dbReference type="EMBL" id="CACVKT020000183">
    <property type="protein sequence ID" value="CAC5356780.1"/>
    <property type="molecule type" value="Genomic_DNA"/>
</dbReference>
<evidence type="ECO:0000256" key="4">
    <source>
        <dbReference type="ARBA" id="ARBA00022729"/>
    </source>
</evidence>
<organism evidence="12 13">
    <name type="scientific">Mytilus coruscus</name>
    <name type="common">Sea mussel</name>
    <dbReference type="NCBI Taxonomy" id="42192"/>
    <lineage>
        <taxon>Eukaryota</taxon>
        <taxon>Metazoa</taxon>
        <taxon>Spiralia</taxon>
        <taxon>Lophotrochozoa</taxon>
        <taxon>Mollusca</taxon>
        <taxon>Bivalvia</taxon>
        <taxon>Autobranchia</taxon>
        <taxon>Pteriomorphia</taxon>
        <taxon>Mytilida</taxon>
        <taxon>Mytiloidea</taxon>
        <taxon>Mytilidae</taxon>
        <taxon>Mytilinae</taxon>
        <taxon>Mytilus</taxon>
    </lineage>
</organism>
<dbReference type="PANTHER" id="PTHR25466:SF14">
    <property type="entry name" value="BUTYROPHILIN SUBFAMILY 2 MEMBER A2-LIKE-RELATED"/>
    <property type="match status" value="1"/>
</dbReference>
<dbReference type="InterPro" id="IPR013783">
    <property type="entry name" value="Ig-like_fold"/>
</dbReference>
<dbReference type="SMART" id="SM00409">
    <property type="entry name" value="IG"/>
    <property type="match status" value="2"/>
</dbReference>
<sequence length="213" mass="24814">MAGEVLYYRRNDTVILECDKLSNTTIMWKGHANDLVYAIGRKISPNLSVSKKERLSIIHDEAKQFDLKIERFSLEDEGNYRCVRYGISTTIKVKTFHLKMARIPSNLSVDREDIKHTVYGFLNHPLNLTCKVIHGIPEGTLQWRINNKTVNEGKTPLTYKIRDLQMSDHMKNYTCVVSNNFTKYILEHTVHLFVYSKYGNGQVLFYNAMNKFK</sequence>
<evidence type="ECO:0000256" key="3">
    <source>
        <dbReference type="ARBA" id="ARBA00022692"/>
    </source>
</evidence>
<name>A0A6J7ZTC9_MYTCO</name>
<keyword evidence="7" id="KW-1015">Disulfide bond</keyword>
<dbReference type="SUPFAM" id="SSF48726">
    <property type="entry name" value="Immunoglobulin"/>
    <property type="match status" value="2"/>
</dbReference>
<dbReference type="AlphaFoldDB" id="A0A6J7ZTC9"/>
<dbReference type="GO" id="GO:0071222">
    <property type="term" value="P:cellular response to lipopolysaccharide"/>
    <property type="evidence" value="ECO:0007669"/>
    <property type="project" value="TreeGrafter"/>
</dbReference>
<dbReference type="Gene3D" id="2.60.40.10">
    <property type="entry name" value="Immunoglobulins"/>
    <property type="match status" value="2"/>
</dbReference>
<protein>
    <submittedName>
        <fullName evidence="12">HMCN</fullName>
    </submittedName>
</protein>